<feature type="region of interest" description="Disordered" evidence="1">
    <location>
        <begin position="1"/>
        <end position="26"/>
    </location>
</feature>
<proteinExistence type="predicted"/>
<evidence type="ECO:0000256" key="1">
    <source>
        <dbReference type="SAM" id="MobiDB-lite"/>
    </source>
</evidence>
<dbReference type="Proteomes" id="UP000191408">
    <property type="component" value="Unassembled WGS sequence"/>
</dbReference>
<dbReference type="EMBL" id="MDYM01000002">
    <property type="protein sequence ID" value="OQD69106.1"/>
    <property type="molecule type" value="Genomic_DNA"/>
</dbReference>
<evidence type="ECO:0000313" key="2">
    <source>
        <dbReference type="EMBL" id="OQD69106.1"/>
    </source>
</evidence>
<protein>
    <submittedName>
        <fullName evidence="2">Uncharacterized protein</fullName>
    </submittedName>
</protein>
<organism evidence="2 3">
    <name type="scientific">Penicillium polonicum</name>
    <dbReference type="NCBI Taxonomy" id="60169"/>
    <lineage>
        <taxon>Eukaryota</taxon>
        <taxon>Fungi</taxon>
        <taxon>Dikarya</taxon>
        <taxon>Ascomycota</taxon>
        <taxon>Pezizomycotina</taxon>
        <taxon>Eurotiomycetes</taxon>
        <taxon>Eurotiomycetidae</taxon>
        <taxon>Eurotiales</taxon>
        <taxon>Aspergillaceae</taxon>
        <taxon>Penicillium</taxon>
    </lineage>
</organism>
<dbReference type="AlphaFoldDB" id="A0A1V6NXP1"/>
<name>A0A1V6NXP1_PENPO</name>
<keyword evidence="3" id="KW-1185">Reference proteome</keyword>
<sequence length="98" mass="10825">MPSPPGTATENGQPTSTVPETYTPTGGLWATQSSRATPKLNHEGWYLGVIVVSLKRLRPPADVTLAFNVDFDSYDWSKLTPIPTFNCATRQQELIFQD</sequence>
<reference evidence="3" key="1">
    <citation type="journal article" date="2017" name="Nat. Microbiol.">
        <title>Global analysis of biosynthetic gene clusters reveals vast potential of secondary metabolite production in Penicillium species.</title>
        <authorList>
            <person name="Nielsen J.C."/>
            <person name="Grijseels S."/>
            <person name="Prigent S."/>
            <person name="Ji B."/>
            <person name="Dainat J."/>
            <person name="Nielsen K.F."/>
            <person name="Frisvad J.C."/>
            <person name="Workman M."/>
            <person name="Nielsen J."/>
        </authorList>
    </citation>
    <scope>NUCLEOTIDE SEQUENCE [LARGE SCALE GENOMIC DNA]</scope>
    <source>
        <strain evidence="3">IBT 4502</strain>
    </source>
</reference>
<comment type="caution">
    <text evidence="2">The sequence shown here is derived from an EMBL/GenBank/DDBJ whole genome shotgun (WGS) entry which is preliminary data.</text>
</comment>
<accession>A0A1V6NXP1</accession>
<evidence type="ECO:0000313" key="3">
    <source>
        <dbReference type="Proteomes" id="UP000191408"/>
    </source>
</evidence>
<gene>
    <name evidence="2" type="ORF">PENPOL_c002G06214</name>
</gene>